<reference evidence="1 2" key="1">
    <citation type="submission" date="2016-10" db="EMBL/GenBank/DDBJ databases">
        <title>Comparative genomics of Bacillus thuringiensis reveals a path to pathogens against multiple invertebrate hosts.</title>
        <authorList>
            <person name="Zheng J."/>
            <person name="Gao Q."/>
            <person name="Liu H."/>
            <person name="Peng D."/>
            <person name="Ruan L."/>
            <person name="Sun M."/>
        </authorList>
    </citation>
    <scope>NUCLEOTIDE SEQUENCE [LARGE SCALE GENOMIC DNA]</scope>
    <source>
        <strain evidence="1">BGSC 4BX1</strain>
    </source>
</reference>
<organism evidence="1 2">
    <name type="scientific">Bacillus thuringiensis serovar pingluonsis</name>
    <dbReference type="NCBI Taxonomy" id="180881"/>
    <lineage>
        <taxon>Bacteria</taxon>
        <taxon>Bacillati</taxon>
        <taxon>Bacillota</taxon>
        <taxon>Bacilli</taxon>
        <taxon>Bacillales</taxon>
        <taxon>Bacillaceae</taxon>
        <taxon>Bacillus</taxon>
        <taxon>Bacillus cereus group</taxon>
    </lineage>
</organism>
<proteinExistence type="predicted"/>
<evidence type="ECO:0000313" key="1">
    <source>
        <dbReference type="EMBL" id="OTY42029.1"/>
    </source>
</evidence>
<gene>
    <name evidence="1" type="ORF">BK742_17440</name>
</gene>
<name>A0A243B9W2_BACTU</name>
<evidence type="ECO:0008006" key="3">
    <source>
        <dbReference type="Google" id="ProtNLM"/>
    </source>
</evidence>
<protein>
    <recommendedName>
        <fullName evidence="3">LysR substrate-binding domain-containing protein</fullName>
    </recommendedName>
</protein>
<dbReference type="Gene3D" id="3.40.190.10">
    <property type="entry name" value="Periplasmic binding protein-like II"/>
    <property type="match status" value="2"/>
</dbReference>
<evidence type="ECO:0000313" key="2">
    <source>
        <dbReference type="Proteomes" id="UP000195089"/>
    </source>
</evidence>
<sequence length="64" mass="6954">MVENNLGISILPEMIIPKGLDSIKAIPFKLKQTRTIGLAIRTPISPAVKKSTEITVNWAINVGL</sequence>
<dbReference type="AlphaFoldDB" id="A0A243B9W2"/>
<dbReference type="EMBL" id="NFDL01000066">
    <property type="protein sequence ID" value="OTY42029.1"/>
    <property type="molecule type" value="Genomic_DNA"/>
</dbReference>
<accession>A0A243B9W2</accession>
<comment type="caution">
    <text evidence="1">The sequence shown here is derived from an EMBL/GenBank/DDBJ whole genome shotgun (WGS) entry which is preliminary data.</text>
</comment>
<dbReference type="Proteomes" id="UP000195089">
    <property type="component" value="Unassembled WGS sequence"/>
</dbReference>